<evidence type="ECO:0000259" key="3">
    <source>
        <dbReference type="Pfam" id="PF11887"/>
    </source>
</evidence>
<dbReference type="NCBIfam" id="TIGR00996">
    <property type="entry name" value="Mtu_fam_mce"/>
    <property type="match status" value="1"/>
</dbReference>
<dbReference type="InterPro" id="IPR024516">
    <property type="entry name" value="Mce_C"/>
</dbReference>
<feature type="domain" description="Mammalian cell entry C-terminal" evidence="3">
    <location>
        <begin position="129"/>
        <end position="298"/>
    </location>
</feature>
<sequence>MSPRMSPRLRTAALAVVAGAVALLLGGCQGAYDVALPGGVAGRGDIYRVTVQFADVLDLVPQSAVKVGDVTVGSVEKIALDGWTARVTVRLEDSVKLPDNATAELKQTSLLGEKYVSLQAPTDATAVGRLSDGDVIPLARSGRNPEVEEVLGAMSMLLNGGGVAQLKIIETELNQALTGNEPAVRDLLSKLDTLVGSLDSQKAEINRALDSVDRLAARLAAQRDDIATALDQLPGGLKVLADQRKQLTALLTSLDRLGDVGSRVIKASKDDTVANLSALKPVLKALNDAGDDLPKSLQLLLTYPFPDSAVDGVKGDYTNLWITADLDARSLLDLPTGPSGPLPGIPGLGTLPQLPDVKSIPCTILGQLVQFPGAKCPAAIAPGDLTVQCRNDTVKALVLPFRGVTCPKGWTRTAAKPAPAPSPTGGGSGGGICLPGVLCLGSSGSGEGKSGGAGQSGTDLAGLLLGGAA</sequence>
<feature type="coiled-coil region" evidence="1">
    <location>
        <begin position="198"/>
        <end position="232"/>
    </location>
</feature>
<accession>A0ABW1JEZ7</accession>
<reference evidence="5" key="1">
    <citation type="journal article" date="2019" name="Int. J. Syst. Evol. Microbiol.">
        <title>The Global Catalogue of Microorganisms (GCM) 10K type strain sequencing project: providing services to taxonomists for standard genome sequencing and annotation.</title>
        <authorList>
            <consortium name="The Broad Institute Genomics Platform"/>
            <consortium name="The Broad Institute Genome Sequencing Center for Infectious Disease"/>
            <person name="Wu L."/>
            <person name="Ma J."/>
        </authorList>
    </citation>
    <scope>NUCLEOTIDE SEQUENCE [LARGE SCALE GENOMIC DNA]</scope>
    <source>
        <strain evidence="5">KACC 14249</strain>
    </source>
</reference>
<dbReference type="EMBL" id="JBHSRD010000004">
    <property type="protein sequence ID" value="MFC6007889.1"/>
    <property type="molecule type" value="Genomic_DNA"/>
</dbReference>
<dbReference type="PANTHER" id="PTHR33371">
    <property type="entry name" value="INTERMEMBRANE PHOSPHOLIPID TRANSPORT SYSTEM BINDING PROTEIN MLAD-RELATED"/>
    <property type="match status" value="1"/>
</dbReference>
<organism evidence="4 5">
    <name type="scientific">Angustibacter luteus</name>
    <dbReference type="NCBI Taxonomy" id="658456"/>
    <lineage>
        <taxon>Bacteria</taxon>
        <taxon>Bacillati</taxon>
        <taxon>Actinomycetota</taxon>
        <taxon>Actinomycetes</taxon>
        <taxon>Kineosporiales</taxon>
        <taxon>Kineosporiaceae</taxon>
    </lineage>
</organism>
<dbReference type="Proteomes" id="UP001596189">
    <property type="component" value="Unassembled WGS sequence"/>
</dbReference>
<dbReference type="InterPro" id="IPR005693">
    <property type="entry name" value="Mce"/>
</dbReference>
<evidence type="ECO:0000256" key="1">
    <source>
        <dbReference type="SAM" id="Coils"/>
    </source>
</evidence>
<dbReference type="RefSeq" id="WP_345715429.1">
    <property type="nucleotide sequence ID" value="NZ_BAABFP010000002.1"/>
</dbReference>
<protein>
    <submittedName>
        <fullName evidence="4">MCE family protein</fullName>
    </submittedName>
</protein>
<evidence type="ECO:0000313" key="5">
    <source>
        <dbReference type="Proteomes" id="UP001596189"/>
    </source>
</evidence>
<evidence type="ECO:0000259" key="2">
    <source>
        <dbReference type="Pfam" id="PF02470"/>
    </source>
</evidence>
<dbReference type="PROSITE" id="PS51257">
    <property type="entry name" value="PROKAR_LIPOPROTEIN"/>
    <property type="match status" value="1"/>
</dbReference>
<feature type="domain" description="Mce/MlaD" evidence="2">
    <location>
        <begin position="47"/>
        <end position="120"/>
    </location>
</feature>
<keyword evidence="5" id="KW-1185">Reference proteome</keyword>
<dbReference type="InterPro" id="IPR052336">
    <property type="entry name" value="MlaD_Phospholipid_Transporter"/>
</dbReference>
<gene>
    <name evidence="4" type="ORF">ACFQDO_12205</name>
</gene>
<dbReference type="Pfam" id="PF02470">
    <property type="entry name" value="MlaD"/>
    <property type="match status" value="1"/>
</dbReference>
<proteinExistence type="predicted"/>
<dbReference type="PANTHER" id="PTHR33371:SF15">
    <property type="entry name" value="LIPOPROTEIN LPRN"/>
    <property type="match status" value="1"/>
</dbReference>
<evidence type="ECO:0000313" key="4">
    <source>
        <dbReference type="EMBL" id="MFC6007889.1"/>
    </source>
</evidence>
<dbReference type="Pfam" id="PF11887">
    <property type="entry name" value="Mce4_CUP1"/>
    <property type="match status" value="1"/>
</dbReference>
<dbReference type="InterPro" id="IPR003399">
    <property type="entry name" value="Mce/MlaD"/>
</dbReference>
<keyword evidence="1" id="KW-0175">Coiled coil</keyword>
<name>A0ABW1JEZ7_9ACTN</name>
<comment type="caution">
    <text evidence="4">The sequence shown here is derived from an EMBL/GenBank/DDBJ whole genome shotgun (WGS) entry which is preliminary data.</text>
</comment>